<evidence type="ECO:0000256" key="1">
    <source>
        <dbReference type="ARBA" id="ARBA00007151"/>
    </source>
</evidence>
<evidence type="ECO:0000259" key="5">
    <source>
        <dbReference type="Pfam" id="PF00177"/>
    </source>
</evidence>
<keyword evidence="2 4" id="KW-0689">Ribosomal protein</keyword>
<keyword evidence="3 4" id="KW-0687">Ribonucleoprotein</keyword>
<dbReference type="Gene3D" id="1.10.455.10">
    <property type="entry name" value="Ribosomal protein S7 domain"/>
    <property type="match status" value="1"/>
</dbReference>
<reference evidence="6" key="1">
    <citation type="submission" date="2015-11" db="EMBL/GenBank/DDBJ databases">
        <title>De novo transcriptome assembly of four potential Pierce s Disease insect vectors from Arizona vineyards.</title>
        <authorList>
            <person name="Tassone E.E."/>
        </authorList>
    </citation>
    <scope>NUCLEOTIDE SEQUENCE</scope>
</reference>
<dbReference type="EMBL" id="GECU01027459">
    <property type="protein sequence ID" value="JAS80247.1"/>
    <property type="molecule type" value="Transcribed_RNA"/>
</dbReference>
<dbReference type="GO" id="GO:0005840">
    <property type="term" value="C:ribosome"/>
    <property type="evidence" value="ECO:0007669"/>
    <property type="project" value="UniProtKB-KW"/>
</dbReference>
<protein>
    <recommendedName>
        <fullName evidence="5">Small ribosomal subunit protein uS7 domain-containing protein</fullName>
    </recommendedName>
</protein>
<dbReference type="InterPro" id="IPR036823">
    <property type="entry name" value="Ribosomal_uS7_dom_sf"/>
</dbReference>
<evidence type="ECO:0000256" key="2">
    <source>
        <dbReference type="ARBA" id="ARBA00022980"/>
    </source>
</evidence>
<dbReference type="GO" id="GO:0003735">
    <property type="term" value="F:structural constituent of ribosome"/>
    <property type="evidence" value="ECO:0007669"/>
    <property type="project" value="InterPro"/>
</dbReference>
<name>A0A1B6HZY8_9HEMI</name>
<evidence type="ECO:0000256" key="3">
    <source>
        <dbReference type="ARBA" id="ARBA00023274"/>
    </source>
</evidence>
<accession>A0A1B6HZY8</accession>
<comment type="similarity">
    <text evidence="1 4">Belongs to the universal ribosomal protein uS7 family.</text>
</comment>
<dbReference type="PANTHER" id="PTHR11205">
    <property type="entry name" value="RIBOSOMAL PROTEIN S7"/>
    <property type="match status" value="1"/>
</dbReference>
<dbReference type="InterPro" id="IPR023798">
    <property type="entry name" value="Ribosomal_uS7_dom"/>
</dbReference>
<gene>
    <name evidence="6" type="ORF">g.15306</name>
</gene>
<dbReference type="GO" id="GO:0006412">
    <property type="term" value="P:translation"/>
    <property type="evidence" value="ECO:0007669"/>
    <property type="project" value="InterPro"/>
</dbReference>
<dbReference type="Pfam" id="PF00177">
    <property type="entry name" value="Ribosomal_S7"/>
    <property type="match status" value="1"/>
</dbReference>
<dbReference type="SUPFAM" id="SSF47973">
    <property type="entry name" value="Ribosomal protein S7"/>
    <property type="match status" value="1"/>
</dbReference>
<dbReference type="InterPro" id="IPR000235">
    <property type="entry name" value="Ribosomal_uS7"/>
</dbReference>
<feature type="domain" description="Small ribosomal subunit protein uS7" evidence="5">
    <location>
        <begin position="74"/>
        <end position="226"/>
    </location>
</feature>
<proteinExistence type="inferred from homology"/>
<evidence type="ECO:0000256" key="4">
    <source>
        <dbReference type="RuleBase" id="RU003619"/>
    </source>
</evidence>
<dbReference type="CDD" id="cd14870">
    <property type="entry name" value="uS7_Mitochondria_Mammalian"/>
    <property type="match status" value="1"/>
</dbReference>
<dbReference type="GO" id="GO:0003723">
    <property type="term" value="F:RNA binding"/>
    <property type="evidence" value="ECO:0007669"/>
    <property type="project" value="InterPro"/>
</dbReference>
<dbReference type="AlphaFoldDB" id="A0A1B6HZY8"/>
<dbReference type="InterPro" id="IPR020606">
    <property type="entry name" value="Ribosomal_uS7_CS"/>
</dbReference>
<sequence length="234" mass="27040">MSTTRLRFLAKSFITDGLLRVPGHLSAPPVRHKIYSPLYLAPITDRKKLEQMIESGEASKLESVPILPALTTDNNSIYSDPVIKKFTNYLMRDGKKTRAQMLLLKTFERIKRYQLEKYHKEEDPAEKAKIEVDPLKIFHCAIENCKPLLQLTKIKRGGATYQVPIPITPNRSSFLAMNWLIEAGREKDRKIVWSQQMAHELINAADNKGRVVKRKQDLHKLCEANRAYAHYRWG</sequence>
<dbReference type="GO" id="GO:1990904">
    <property type="term" value="C:ribonucleoprotein complex"/>
    <property type="evidence" value="ECO:0007669"/>
    <property type="project" value="UniProtKB-KW"/>
</dbReference>
<organism evidence="6">
    <name type="scientific">Homalodisca liturata</name>
    <dbReference type="NCBI Taxonomy" id="320908"/>
    <lineage>
        <taxon>Eukaryota</taxon>
        <taxon>Metazoa</taxon>
        <taxon>Ecdysozoa</taxon>
        <taxon>Arthropoda</taxon>
        <taxon>Hexapoda</taxon>
        <taxon>Insecta</taxon>
        <taxon>Pterygota</taxon>
        <taxon>Neoptera</taxon>
        <taxon>Paraneoptera</taxon>
        <taxon>Hemiptera</taxon>
        <taxon>Auchenorrhyncha</taxon>
        <taxon>Membracoidea</taxon>
        <taxon>Cicadellidae</taxon>
        <taxon>Cicadellinae</taxon>
        <taxon>Proconiini</taxon>
        <taxon>Homalodisca</taxon>
    </lineage>
</organism>
<dbReference type="PROSITE" id="PS00052">
    <property type="entry name" value="RIBOSOMAL_S7"/>
    <property type="match status" value="1"/>
</dbReference>
<evidence type="ECO:0000313" key="6">
    <source>
        <dbReference type="EMBL" id="JAS80247.1"/>
    </source>
</evidence>